<sequence>MSKGVKASIPRAPTSQLPAVTQFRLPHVSPRSVTILSGLSLPPLLHSSTPAVPHSLTQTSHPLLHLQPLSSPPPLPSPKSNRHHFISPPLMTSCLTSDPLHRIPYPTLRSRLNWPLPLNLQLPFCPIHARNPSRTSVVRDAHSSPPQSSFEAPDPTLQAIVSFSHYSPFSTILRVYPQLPRIPSFLWVRCDLWRLATC</sequence>
<reference evidence="1 3" key="1">
    <citation type="submission" date="2020-01" db="EMBL/GenBank/DDBJ databases">
        <authorList>
            <consortium name="DOE Joint Genome Institute"/>
            <person name="Haridas S."/>
            <person name="Albert R."/>
            <person name="Binder M."/>
            <person name="Bloem J."/>
            <person name="Labutti K."/>
            <person name="Salamov A."/>
            <person name="Andreopoulos B."/>
            <person name="Baker S.E."/>
            <person name="Barry K."/>
            <person name="Bills G."/>
            <person name="Bluhm B.H."/>
            <person name="Cannon C."/>
            <person name="Castanera R."/>
            <person name="Culley D.E."/>
            <person name="Daum C."/>
            <person name="Ezra D."/>
            <person name="Gonzalez J.B."/>
            <person name="Henrissat B."/>
            <person name="Kuo A."/>
            <person name="Liang C."/>
            <person name="Lipzen A."/>
            <person name="Lutzoni F."/>
            <person name="Magnuson J."/>
            <person name="Mondo S."/>
            <person name="Nolan M."/>
            <person name="Ohm R."/>
            <person name="Pangilinan J."/>
            <person name="Park H.-J."/>
            <person name="Ramirez L."/>
            <person name="Alfaro M."/>
            <person name="Sun H."/>
            <person name="Tritt A."/>
            <person name="Yoshinaga Y."/>
            <person name="Zwiers L.-H."/>
            <person name="Turgeon B.G."/>
            <person name="Goodwin S.B."/>
            <person name="Spatafora J.W."/>
            <person name="Crous P.W."/>
            <person name="Grigoriev I.V."/>
        </authorList>
    </citation>
    <scope>NUCLEOTIDE SEQUENCE</scope>
    <source>
        <strain evidence="1 3">CBS 781.70</strain>
    </source>
</reference>
<dbReference type="RefSeq" id="XP_033530162.1">
    <property type="nucleotide sequence ID" value="XM_033674453.1"/>
</dbReference>
<keyword evidence="2" id="KW-1185">Reference proteome</keyword>
<reference evidence="3" key="3">
    <citation type="submission" date="2025-04" db="UniProtKB">
        <authorList>
            <consortium name="RefSeq"/>
        </authorList>
    </citation>
    <scope>IDENTIFICATION</scope>
    <source>
        <strain evidence="3">CBS 781.70</strain>
    </source>
</reference>
<evidence type="ECO:0000313" key="1">
    <source>
        <dbReference type="EMBL" id="KAF1808531.1"/>
    </source>
</evidence>
<dbReference type="GeneID" id="54415023"/>
<reference evidence="3" key="2">
    <citation type="submission" date="2020-04" db="EMBL/GenBank/DDBJ databases">
        <authorList>
            <consortium name="NCBI Genome Project"/>
        </authorList>
    </citation>
    <scope>NUCLEOTIDE SEQUENCE</scope>
    <source>
        <strain evidence="3">CBS 781.70</strain>
    </source>
</reference>
<dbReference type="Proteomes" id="UP000504638">
    <property type="component" value="Unplaced"/>
</dbReference>
<protein>
    <submittedName>
        <fullName evidence="1 3">Uncharacterized protein</fullName>
    </submittedName>
</protein>
<evidence type="ECO:0000313" key="3">
    <source>
        <dbReference type="RefSeq" id="XP_033530162.1"/>
    </source>
</evidence>
<proteinExistence type="predicted"/>
<dbReference type="EMBL" id="ML975182">
    <property type="protein sequence ID" value="KAF1808531.1"/>
    <property type="molecule type" value="Genomic_DNA"/>
</dbReference>
<evidence type="ECO:0000313" key="2">
    <source>
        <dbReference type="Proteomes" id="UP000504638"/>
    </source>
</evidence>
<dbReference type="AlphaFoldDB" id="A0A6G1FS66"/>
<name>A0A6G1FS66_9PEZI</name>
<organism evidence="1">
    <name type="scientific">Eremomyces bilateralis CBS 781.70</name>
    <dbReference type="NCBI Taxonomy" id="1392243"/>
    <lineage>
        <taxon>Eukaryota</taxon>
        <taxon>Fungi</taxon>
        <taxon>Dikarya</taxon>
        <taxon>Ascomycota</taxon>
        <taxon>Pezizomycotina</taxon>
        <taxon>Dothideomycetes</taxon>
        <taxon>Dothideomycetes incertae sedis</taxon>
        <taxon>Eremomycetales</taxon>
        <taxon>Eremomycetaceae</taxon>
        <taxon>Eremomyces</taxon>
    </lineage>
</organism>
<gene>
    <name evidence="1 3" type="ORF">P152DRAFT_216110</name>
</gene>
<accession>A0A6G1FS66</accession>